<keyword evidence="1" id="KW-0328">Glycosyltransferase</keyword>
<dbReference type="GO" id="GO:0005634">
    <property type="term" value="C:nucleus"/>
    <property type="evidence" value="ECO:0007669"/>
    <property type="project" value="TreeGrafter"/>
</dbReference>
<protein>
    <recommendedName>
        <fullName evidence="1">Poly [ADP-ribose] polymerase</fullName>
        <shortName evidence="1">PARP</shortName>
        <ecNumber evidence="1">2.4.2.-</ecNumber>
    </recommendedName>
</protein>
<dbReference type="PANTHER" id="PTHR45740:SF2">
    <property type="entry name" value="POLY [ADP-RIBOSE] POLYMERASE"/>
    <property type="match status" value="1"/>
</dbReference>
<gene>
    <name evidence="3" type="ORF">AMON00008_LOCUS62397</name>
</gene>
<dbReference type="InterPro" id="IPR051712">
    <property type="entry name" value="ARTD-AVP"/>
</dbReference>
<evidence type="ECO:0000313" key="3">
    <source>
        <dbReference type="EMBL" id="CAE4665137.1"/>
    </source>
</evidence>
<feature type="domain" description="PARP catalytic" evidence="2">
    <location>
        <begin position="681"/>
        <end position="919"/>
    </location>
</feature>
<sequence>MGPLESPTVWFVFCNSLVQPWPVEGGLAMADFQPGLLRVVAVEAFGLASRASSVRVSIRLDGQLLGRSPAIEAAPSARWSFEVHARLPHQPARLFFEVTRPGILRCTTTSVGGFTLPVDGSTQIDAKTFPLWDSQQRTVGSLLVSIQGRSSNTLQGGLTNMASPPVSSGIAPHEADTAALLESRSSQSHRSFWAVPPSRGETLGGLVNYDAGNAPCPAVQPSLPGALSNRAAAEALGSPAPSVLSRSRTLGLRNQAEADAETGARPNALPRAEELLRGLAAFAPEDPGHCRSLARAVDELRHAPTHHLEAEGGAAALRECGTHIESLLRHALSGGNEEAAGRAIWLAGRLPQSDGDDGDHADESLQDRLRRDFHRHQMELALGRAEKAVPEAKEAKGGLWRLMDSLDLLQSHATLSKIDASPRLGGILSELRPHVVAQLEALLKAGQLEEVEEIVNAIGAGRIEALGLHGVSSRLDALKGIDLLRSALTPAPGQIGFPLLKQRVLRHATMTARTALAGHASADIVGRLDRLLLQELLPLCVRHSCESTLAVLETAFDLLDDAGAVWVAARAPYGELSGERKSELARRLPGACRGWRMGAPAWLLSAEQARCQQMLRSALDRAEPSALQEALVMAKEADGAREVCAAEFEEAIGLLRSQHRLPEGWDVESMLAGQAERMLAKHELTDPRAVRAFDALLKGTTNPVWTRDRRGRVTKAFEAVRVVHVMNAGTWAGYVQRRDEILDECSRGGCRSDDSFWQGGLNGVPLTRGPFEALSSLLAVPPLVERANEVWLLHGTSHSGAAAISSDDFDMARARPTGLYGAGIYLAESVSKSDEYVEGDDSSGIELFALLACRVCLGNIYYCDEKLPDRRDLEDRCLRQQWHSVLGDRKKTSGTFREFIVYDPNQVFPGYIIYYKRIA</sequence>
<dbReference type="GO" id="GO:0003950">
    <property type="term" value="F:NAD+ poly-ADP-ribosyltransferase activity"/>
    <property type="evidence" value="ECO:0007669"/>
    <property type="project" value="UniProtKB-UniRule"/>
</dbReference>
<dbReference type="PANTHER" id="PTHR45740">
    <property type="entry name" value="POLY [ADP-RIBOSE] POLYMERASE"/>
    <property type="match status" value="1"/>
</dbReference>
<accession>A0A7S4T4L4</accession>
<evidence type="ECO:0000259" key="2">
    <source>
        <dbReference type="PROSITE" id="PS51059"/>
    </source>
</evidence>
<keyword evidence="1" id="KW-0520">NAD</keyword>
<proteinExistence type="predicted"/>
<dbReference type="AlphaFoldDB" id="A0A7S4T4L4"/>
<dbReference type="Gene3D" id="3.90.228.10">
    <property type="match status" value="1"/>
</dbReference>
<dbReference type="EC" id="2.4.2.-" evidence="1"/>
<dbReference type="GO" id="GO:1990404">
    <property type="term" value="F:NAD+-protein mono-ADP-ribosyltransferase activity"/>
    <property type="evidence" value="ECO:0007669"/>
    <property type="project" value="TreeGrafter"/>
</dbReference>
<dbReference type="InterPro" id="IPR012317">
    <property type="entry name" value="Poly(ADP-ribose)pol_cat_dom"/>
</dbReference>
<dbReference type="Pfam" id="PF00644">
    <property type="entry name" value="PARP"/>
    <property type="match status" value="1"/>
</dbReference>
<reference evidence="3" key="1">
    <citation type="submission" date="2021-01" db="EMBL/GenBank/DDBJ databases">
        <authorList>
            <person name="Corre E."/>
            <person name="Pelletier E."/>
            <person name="Niang G."/>
            <person name="Scheremetjew M."/>
            <person name="Finn R."/>
            <person name="Kale V."/>
            <person name="Holt S."/>
            <person name="Cochrane G."/>
            <person name="Meng A."/>
            <person name="Brown T."/>
            <person name="Cohen L."/>
        </authorList>
    </citation>
    <scope>NUCLEOTIDE SEQUENCE</scope>
    <source>
        <strain evidence="3">CCMP3105</strain>
    </source>
</reference>
<keyword evidence="1" id="KW-0808">Transferase</keyword>
<dbReference type="PROSITE" id="PS51059">
    <property type="entry name" value="PARP_CATALYTIC"/>
    <property type="match status" value="1"/>
</dbReference>
<name>A0A7S4T4L4_9DINO</name>
<organism evidence="3">
    <name type="scientific">Alexandrium monilatum</name>
    <dbReference type="NCBI Taxonomy" id="311494"/>
    <lineage>
        <taxon>Eukaryota</taxon>
        <taxon>Sar</taxon>
        <taxon>Alveolata</taxon>
        <taxon>Dinophyceae</taxon>
        <taxon>Gonyaulacales</taxon>
        <taxon>Pyrocystaceae</taxon>
        <taxon>Alexandrium</taxon>
    </lineage>
</organism>
<evidence type="ECO:0000256" key="1">
    <source>
        <dbReference type="RuleBase" id="RU362114"/>
    </source>
</evidence>
<dbReference type="EMBL" id="HBNR01087053">
    <property type="protein sequence ID" value="CAE4665137.1"/>
    <property type="molecule type" value="Transcribed_RNA"/>
</dbReference>
<dbReference type="SUPFAM" id="SSF56399">
    <property type="entry name" value="ADP-ribosylation"/>
    <property type="match status" value="1"/>
</dbReference>